<feature type="repeat" description="ARM" evidence="2">
    <location>
        <begin position="293"/>
        <end position="336"/>
    </location>
</feature>
<organism evidence="5 6">
    <name type="scientific">Cymbomonas tetramitiformis</name>
    <dbReference type="NCBI Taxonomy" id="36881"/>
    <lineage>
        <taxon>Eukaryota</taxon>
        <taxon>Viridiplantae</taxon>
        <taxon>Chlorophyta</taxon>
        <taxon>Pyramimonadophyceae</taxon>
        <taxon>Pyramimonadales</taxon>
        <taxon>Pyramimonadaceae</taxon>
        <taxon>Cymbomonas</taxon>
    </lineage>
</organism>
<proteinExistence type="predicted"/>
<dbReference type="Pfam" id="PF25598">
    <property type="entry name" value="ARM_PUB"/>
    <property type="match status" value="1"/>
</dbReference>
<dbReference type="PROSITE" id="PS50176">
    <property type="entry name" value="ARM_REPEAT"/>
    <property type="match status" value="5"/>
</dbReference>
<dbReference type="Gene3D" id="1.25.10.10">
    <property type="entry name" value="Leucine-rich Repeat Variant"/>
    <property type="match status" value="3"/>
</dbReference>
<feature type="region of interest" description="Disordered" evidence="3">
    <location>
        <begin position="582"/>
        <end position="622"/>
    </location>
</feature>
<keyword evidence="6" id="KW-1185">Reference proteome</keyword>
<dbReference type="InterPro" id="IPR058678">
    <property type="entry name" value="ARM_PUB"/>
</dbReference>
<keyword evidence="1" id="KW-0833">Ubl conjugation pathway</keyword>
<evidence type="ECO:0000256" key="3">
    <source>
        <dbReference type="SAM" id="MobiDB-lite"/>
    </source>
</evidence>
<dbReference type="SUPFAM" id="SSF48371">
    <property type="entry name" value="ARM repeat"/>
    <property type="match status" value="2"/>
</dbReference>
<accession>A0AAE0BDA5</accession>
<dbReference type="InterPro" id="IPR016024">
    <property type="entry name" value="ARM-type_fold"/>
</dbReference>
<dbReference type="SMART" id="SM00185">
    <property type="entry name" value="ARM"/>
    <property type="match status" value="9"/>
</dbReference>
<protein>
    <recommendedName>
        <fullName evidence="4">U-box domain-containing protein</fullName>
    </recommendedName>
</protein>
<feature type="repeat" description="ARM" evidence="2">
    <location>
        <begin position="71"/>
        <end position="113"/>
    </location>
</feature>
<dbReference type="InterPro" id="IPR000225">
    <property type="entry name" value="Armadillo"/>
</dbReference>
<sequence>MLAVWYHGVKLRGRGLLLDMAEDISDASLAELAGQLLGSSAERRANAARKIAELTVDRKNETIRTRLAEAGAIPGLVRLLGSSDGHAGDFATQALFHLARSKANRELIRLAGGIEPLSGLLSSGPASKVLEPALLALINLSNNCAPNREAMCTKGKAVQRLSRLLGSGKLNDKLLGYAVMLVERLIVTKDSWAVRLKDVLREAGGIHVFAQLLADSVASPESSLVQNLVSVLASVVNNHTENREVVREAYAIPMLVQVLQAGPALPAVESATAALASLATGSTGNKKAIPQAGGIPQLVRLLSSGEDHAVTKNAVVALMVLTYSHPENRERVRRAGAVPLLVGLLQAGPGKLITEKATWTLSNLAQANQENQDAIREAGAIPVLVKLLESGDEGSIVKSAASAIASLCADNDSNREEAQEAGAVAPLLRLASQEELPAAKNAERALKAVSSGSEAYRGAIGEALTKASYRGGPAPTNLAAAPQSEKGRPKASLGLKSAVAALGKGLTSVAKAAGAMGPASARMSGELPHRGSRSPRGHGGRKEPAGIHSYKESFAVPVMESYDPHPITYQNTGHSFMAAMGSGVGQGPVMPPPPPGHPLFGPPPPSTSSAPAPATAPLPTKQ</sequence>
<evidence type="ECO:0000259" key="4">
    <source>
        <dbReference type="Pfam" id="PF25598"/>
    </source>
</evidence>
<feature type="compositionally biased region" description="Low complexity" evidence="3">
    <location>
        <begin position="607"/>
        <end position="622"/>
    </location>
</feature>
<feature type="compositionally biased region" description="Basic residues" evidence="3">
    <location>
        <begin position="530"/>
        <end position="539"/>
    </location>
</feature>
<evidence type="ECO:0000256" key="1">
    <source>
        <dbReference type="ARBA" id="ARBA00022786"/>
    </source>
</evidence>
<gene>
    <name evidence="5" type="ORF">CYMTET_55466</name>
</gene>
<feature type="repeat" description="ARM" evidence="2">
    <location>
        <begin position="336"/>
        <end position="379"/>
    </location>
</feature>
<name>A0AAE0BDA5_9CHLO</name>
<feature type="domain" description="U-box" evidence="4">
    <location>
        <begin position="197"/>
        <end position="430"/>
    </location>
</feature>
<dbReference type="PANTHER" id="PTHR23315:SF7">
    <property type="entry name" value="U-BOX DOMAIN-CONTAINING PROTEIN 4"/>
    <property type="match status" value="1"/>
</dbReference>
<reference evidence="5 6" key="1">
    <citation type="journal article" date="2015" name="Genome Biol. Evol.">
        <title>Comparative Genomics of a Bacterivorous Green Alga Reveals Evolutionary Causalities and Consequences of Phago-Mixotrophic Mode of Nutrition.</title>
        <authorList>
            <person name="Burns J.A."/>
            <person name="Paasch A."/>
            <person name="Narechania A."/>
            <person name="Kim E."/>
        </authorList>
    </citation>
    <scope>NUCLEOTIDE SEQUENCE [LARGE SCALE GENOMIC DNA]</scope>
    <source>
        <strain evidence="5 6">PLY_AMNH</strain>
    </source>
</reference>
<evidence type="ECO:0000313" key="5">
    <source>
        <dbReference type="EMBL" id="KAK3234272.1"/>
    </source>
</evidence>
<comment type="caution">
    <text evidence="5">The sequence shown here is derived from an EMBL/GenBank/DDBJ whole genome shotgun (WGS) entry which is preliminary data.</text>
</comment>
<feature type="region of interest" description="Disordered" evidence="3">
    <location>
        <begin position="517"/>
        <end position="546"/>
    </location>
</feature>
<dbReference type="InterPro" id="IPR011989">
    <property type="entry name" value="ARM-like"/>
</dbReference>
<dbReference type="Proteomes" id="UP001190700">
    <property type="component" value="Unassembled WGS sequence"/>
</dbReference>
<evidence type="ECO:0000256" key="2">
    <source>
        <dbReference type="PROSITE-ProRule" id="PRU00259"/>
    </source>
</evidence>
<dbReference type="EMBL" id="LGRX02035523">
    <property type="protein sequence ID" value="KAK3234272.1"/>
    <property type="molecule type" value="Genomic_DNA"/>
</dbReference>
<feature type="compositionally biased region" description="Pro residues" evidence="3">
    <location>
        <begin position="589"/>
        <end position="606"/>
    </location>
</feature>
<feature type="repeat" description="ARM" evidence="2">
    <location>
        <begin position="379"/>
        <end position="422"/>
    </location>
</feature>
<dbReference type="PANTHER" id="PTHR23315">
    <property type="entry name" value="U BOX DOMAIN-CONTAINING"/>
    <property type="match status" value="1"/>
</dbReference>
<evidence type="ECO:0000313" key="6">
    <source>
        <dbReference type="Proteomes" id="UP001190700"/>
    </source>
</evidence>
<feature type="repeat" description="ARM" evidence="2">
    <location>
        <begin position="250"/>
        <end position="293"/>
    </location>
</feature>
<dbReference type="AlphaFoldDB" id="A0AAE0BDA5"/>